<comment type="caution">
    <text evidence="1">The sequence shown here is derived from an EMBL/GenBank/DDBJ whole genome shotgun (WGS) entry which is preliminary data.</text>
</comment>
<gene>
    <name evidence="1" type="ORF">M091_4575</name>
</gene>
<evidence type="ECO:0000313" key="2">
    <source>
        <dbReference type="Proteomes" id="UP000027850"/>
    </source>
</evidence>
<reference evidence="1 2" key="1">
    <citation type="submission" date="2014-04" db="EMBL/GenBank/DDBJ databases">
        <authorList>
            <person name="Sears C."/>
            <person name="Carroll K."/>
            <person name="Sack B.R."/>
            <person name="Qadri F."/>
            <person name="Myers L.L."/>
            <person name="Chung G.-T."/>
            <person name="Escheverria P."/>
            <person name="Fraser C.M."/>
            <person name="Sadzewicz L."/>
            <person name="Shefchek K.A."/>
            <person name="Tallon L."/>
            <person name="Das S.P."/>
            <person name="Daugherty S."/>
            <person name="Mongodin E.F."/>
        </authorList>
    </citation>
    <scope>NUCLEOTIDE SEQUENCE [LARGE SCALE GENOMIC DNA]</scope>
    <source>
        <strain evidence="1 2">3776 D15 i</strain>
    </source>
</reference>
<sequence>MKDLLEVLTIFLKYGDPKYPTHCEHDELYVNTNPNKVSEEDKKRLDEFRK</sequence>
<proteinExistence type="predicted"/>
<accession>A0AB34LEZ7</accession>
<name>A0AB34LEZ7_PARDI</name>
<protein>
    <submittedName>
        <fullName evidence="1">Uncharacterized protein</fullName>
    </submittedName>
</protein>
<dbReference type="RefSeq" id="WP_157304461.1">
    <property type="nucleotide sequence ID" value="NZ_JNHK01000058.1"/>
</dbReference>
<evidence type="ECO:0000313" key="1">
    <source>
        <dbReference type="EMBL" id="KDS39268.1"/>
    </source>
</evidence>
<dbReference type="EMBL" id="JNHK01000058">
    <property type="protein sequence ID" value="KDS39268.1"/>
    <property type="molecule type" value="Genomic_DNA"/>
</dbReference>
<dbReference type="AlphaFoldDB" id="A0AB34LEZ7"/>
<organism evidence="1 2">
    <name type="scientific">Parabacteroides distasonis str. 3776 D15 i</name>
    <dbReference type="NCBI Taxonomy" id="1339342"/>
    <lineage>
        <taxon>Bacteria</taxon>
        <taxon>Pseudomonadati</taxon>
        <taxon>Bacteroidota</taxon>
        <taxon>Bacteroidia</taxon>
        <taxon>Bacteroidales</taxon>
        <taxon>Tannerellaceae</taxon>
        <taxon>Parabacteroides</taxon>
    </lineage>
</organism>
<dbReference type="Proteomes" id="UP000027850">
    <property type="component" value="Unassembled WGS sequence"/>
</dbReference>